<dbReference type="EMBL" id="CAJNDS010000269">
    <property type="protein sequence ID" value="CAE7036163.1"/>
    <property type="molecule type" value="Genomic_DNA"/>
</dbReference>
<sequence length="901" mass="98121">MPQPPPKKDEKDKKEKKVRRERGLYTAEELAGASSDFERDLMKLADSAINVPGGCLAFQTARAALAERAPTAEVGEKIAACPYKTNTKGVHGHYLDSIIREVQAANPRQPEAARPAAPAAPTAPAKPAAAAKPAARVKPAAPVKPAAAVCGKGRSSADPPEAQRSLDSFFGAGRLAQLKPADSPPARPEAEATEHLRSHCRVLGLEYPARMEDISAAYKKMALLTHPDKGGSEERFCRVHDAFSALLAAAAEAAAGLPEARNGQDVRDMNSTISFLLAQRLLGNNWDLRGHTAEYLQEFQRRLLSMASKDPGIAEQEKVAETTGLFRQGADYGVDVGWRNFRLKATHIPNLELALAIHVACAGTRLAAQARYNDYVAKAYGSSVKSAEEEPPLLHSELQLLMEEAPWAYQFSSDLRGKDKRRIMSPWMTDLEAALRYRRLITAAVKSPKSKAAEEKILKEEMSTAAAEQRLDALKRRDAFLAAVETELASRPSDTEKASEVSSLQALSLPLQIMNTENGMLKSQNERLVEDNQALRAQNQVLQEFTLRCLVTIVWSYATFRHKEEALFQSIGDHLISQVHTANCGELANTAWAYGLLQIQHERLFQELARRAAVRLQDFKQQEVAGIMWGFAANNFFQTAFFNNASLAAQRLVLTPQQLTNILWALTRRKCRQNSLQAAVMALLPSATRQLDRFNMPEIAICSLAAAKVAKHMEGNGKGGGAKVSNAVDFCTAAMQQALGRLGELSNQLLVNLAAAFLLVGAPGAVVVLAAVGREALDRMQMLENTVLLHLIRVFSVDLGKLQPPALLESACQGMFRALFAEAARRMDSLKPREMQSLSLLCAQPLGLPDAGDMTAGDLRSCCFALATTGTGAHQPLSLLDELVEDRPACLKHQAVAHHDA</sequence>
<keyword evidence="2" id="KW-0472">Membrane</keyword>
<dbReference type="CDD" id="cd06257">
    <property type="entry name" value="DnaJ"/>
    <property type="match status" value="1"/>
</dbReference>
<dbReference type="Gene3D" id="1.10.287.110">
    <property type="entry name" value="DnaJ domain"/>
    <property type="match status" value="1"/>
</dbReference>
<feature type="domain" description="J" evidence="3">
    <location>
        <begin position="198"/>
        <end position="268"/>
    </location>
</feature>
<feature type="region of interest" description="Disordered" evidence="1">
    <location>
        <begin position="106"/>
        <end position="138"/>
    </location>
</feature>
<dbReference type="PROSITE" id="PS50076">
    <property type="entry name" value="DNAJ_2"/>
    <property type="match status" value="1"/>
</dbReference>
<comment type="caution">
    <text evidence="4">The sequence shown here is derived from an EMBL/GenBank/DDBJ whole genome shotgun (WGS) entry which is preliminary data.</text>
</comment>
<proteinExistence type="predicted"/>
<keyword evidence="2" id="KW-1133">Transmembrane helix</keyword>
<evidence type="ECO:0000313" key="5">
    <source>
        <dbReference type="Proteomes" id="UP000604046"/>
    </source>
</evidence>
<gene>
    <name evidence="4" type="primary">Slc38a10</name>
    <name evidence="4" type="ORF">SNAT2548_LOCUS4390</name>
</gene>
<reference evidence="4" key="1">
    <citation type="submission" date="2021-02" db="EMBL/GenBank/DDBJ databases">
        <authorList>
            <person name="Dougan E. K."/>
            <person name="Rhodes N."/>
            <person name="Thang M."/>
            <person name="Chan C."/>
        </authorList>
    </citation>
    <scope>NUCLEOTIDE SEQUENCE</scope>
</reference>
<dbReference type="SUPFAM" id="SSF46565">
    <property type="entry name" value="Chaperone J-domain"/>
    <property type="match status" value="1"/>
</dbReference>
<feature type="transmembrane region" description="Helical" evidence="2">
    <location>
        <begin position="749"/>
        <end position="772"/>
    </location>
</feature>
<keyword evidence="5" id="KW-1185">Reference proteome</keyword>
<keyword evidence="2" id="KW-0812">Transmembrane</keyword>
<evidence type="ECO:0000256" key="2">
    <source>
        <dbReference type="SAM" id="Phobius"/>
    </source>
</evidence>
<dbReference type="AlphaFoldDB" id="A0A812IF71"/>
<dbReference type="Pfam" id="PF00226">
    <property type="entry name" value="DnaJ"/>
    <property type="match status" value="1"/>
</dbReference>
<evidence type="ECO:0000256" key="1">
    <source>
        <dbReference type="SAM" id="MobiDB-lite"/>
    </source>
</evidence>
<organism evidence="4 5">
    <name type="scientific">Symbiodinium natans</name>
    <dbReference type="NCBI Taxonomy" id="878477"/>
    <lineage>
        <taxon>Eukaryota</taxon>
        <taxon>Sar</taxon>
        <taxon>Alveolata</taxon>
        <taxon>Dinophyceae</taxon>
        <taxon>Suessiales</taxon>
        <taxon>Symbiodiniaceae</taxon>
        <taxon>Symbiodinium</taxon>
    </lineage>
</organism>
<dbReference type="Proteomes" id="UP000604046">
    <property type="component" value="Unassembled WGS sequence"/>
</dbReference>
<dbReference type="InterPro" id="IPR036869">
    <property type="entry name" value="J_dom_sf"/>
</dbReference>
<protein>
    <submittedName>
        <fullName evidence="4">Slc38a10 protein</fullName>
    </submittedName>
</protein>
<dbReference type="OrthoDB" id="432309at2759"/>
<evidence type="ECO:0000313" key="4">
    <source>
        <dbReference type="EMBL" id="CAE7036163.1"/>
    </source>
</evidence>
<evidence type="ECO:0000259" key="3">
    <source>
        <dbReference type="PROSITE" id="PS50076"/>
    </source>
</evidence>
<name>A0A812IF71_9DINO</name>
<feature type="compositionally biased region" description="Basic and acidic residues" evidence="1">
    <location>
        <begin position="1"/>
        <end position="15"/>
    </location>
</feature>
<dbReference type="SMART" id="SM00271">
    <property type="entry name" value="DnaJ"/>
    <property type="match status" value="1"/>
</dbReference>
<feature type="region of interest" description="Disordered" evidence="1">
    <location>
        <begin position="1"/>
        <end position="22"/>
    </location>
</feature>
<accession>A0A812IF71</accession>
<dbReference type="InterPro" id="IPR001623">
    <property type="entry name" value="DnaJ_domain"/>
</dbReference>